<evidence type="ECO:0000313" key="13">
    <source>
        <dbReference type="EMBL" id="MCW6537595.1"/>
    </source>
</evidence>
<dbReference type="Pfam" id="PF02628">
    <property type="entry name" value="COX15-CtaA"/>
    <property type="match status" value="1"/>
</dbReference>
<reference evidence="13" key="1">
    <citation type="submission" date="2022-06" db="EMBL/GenBank/DDBJ databases">
        <title>Sphingomonas sp. nov. isolated from rhizosphere soil of tomato.</title>
        <authorList>
            <person name="Dong H."/>
            <person name="Gao R."/>
        </authorList>
    </citation>
    <scope>NUCLEOTIDE SEQUENCE</scope>
    <source>
        <strain evidence="13">MMSM24</strain>
    </source>
</reference>
<dbReference type="GO" id="GO:0005886">
    <property type="term" value="C:plasma membrane"/>
    <property type="evidence" value="ECO:0007669"/>
    <property type="project" value="UniProtKB-SubCell"/>
</dbReference>
<keyword evidence="4 12" id="KW-0479">Metal-binding</keyword>
<comment type="similarity">
    <text evidence="12">Belongs to the COX15/CtaA family. Type 2 subfamily.</text>
</comment>
<dbReference type="GO" id="GO:0046872">
    <property type="term" value="F:metal ion binding"/>
    <property type="evidence" value="ECO:0007669"/>
    <property type="project" value="UniProtKB-KW"/>
</dbReference>
<comment type="pathway">
    <text evidence="10 12">Porphyrin-containing compound metabolism; heme A biosynthesis; heme A from heme O: step 1/1.</text>
</comment>
<keyword evidence="7 12" id="KW-0408">Iron</keyword>
<feature type="transmembrane region" description="Helical" evidence="12">
    <location>
        <begin position="20"/>
        <end position="40"/>
    </location>
</feature>
<sequence>MLQPTPGYVSTARPATLARWLWCVAALIVTMVVVGGITRLTESGLSITQWKPISGIIPPLNDAQWQAEFAGYQRIPEYQQLNRGMTLAGFKAIFFWEYIHRVLGRVIGLAFALPLLWFVVKRRVPRGYGWRLTGILALGGLQGAIGWWMVSSGLSVRTDVSHIRLAVHLMTALVILAAIVWTALDLNDLAHNPLARPARLRPIAIIALLLLAAQITFGAFTAGLDAGYAFASWPLMGDAFFPPEVPMLTPAWINAVDNPIVVQFIHRWLAFVAAGALFILALRAGRGTGTAVVLLVVLQVSLGIATLLTGVQIGVAVAHQANAALLLIATVAAAHVIGARRR</sequence>
<dbReference type="EC" id="1.17.99.9" evidence="12"/>
<keyword evidence="3 12" id="KW-0812">Transmembrane</keyword>
<feature type="transmembrane region" description="Helical" evidence="12">
    <location>
        <begin position="102"/>
        <end position="120"/>
    </location>
</feature>
<accession>A0AA41ZCP1</accession>
<dbReference type="EMBL" id="JANFAV010000025">
    <property type="protein sequence ID" value="MCW6537595.1"/>
    <property type="molecule type" value="Genomic_DNA"/>
</dbReference>
<comment type="cofactor">
    <cofactor evidence="1 12">
        <name>heme b</name>
        <dbReference type="ChEBI" id="CHEBI:60344"/>
    </cofactor>
</comment>
<dbReference type="PANTHER" id="PTHR23289">
    <property type="entry name" value="CYTOCHROME C OXIDASE ASSEMBLY PROTEIN COX15"/>
    <property type="match status" value="1"/>
</dbReference>
<dbReference type="Proteomes" id="UP001165565">
    <property type="component" value="Unassembled WGS sequence"/>
</dbReference>
<dbReference type="PANTHER" id="PTHR23289:SF2">
    <property type="entry name" value="CYTOCHROME C OXIDASE ASSEMBLY PROTEIN COX15 HOMOLOG"/>
    <property type="match status" value="1"/>
</dbReference>
<feature type="transmembrane region" description="Helical" evidence="12">
    <location>
        <begin position="321"/>
        <end position="339"/>
    </location>
</feature>
<evidence type="ECO:0000256" key="1">
    <source>
        <dbReference type="ARBA" id="ARBA00001970"/>
    </source>
</evidence>
<keyword evidence="9 12" id="KW-0472">Membrane</keyword>
<proteinExistence type="inferred from homology"/>
<evidence type="ECO:0000256" key="7">
    <source>
        <dbReference type="ARBA" id="ARBA00023004"/>
    </source>
</evidence>
<dbReference type="RefSeq" id="WP_265271729.1">
    <property type="nucleotide sequence ID" value="NZ_JANFAU010000016.1"/>
</dbReference>
<evidence type="ECO:0000256" key="12">
    <source>
        <dbReference type="HAMAP-Rule" id="MF_01665"/>
    </source>
</evidence>
<keyword evidence="14" id="KW-1185">Reference proteome</keyword>
<evidence type="ECO:0000256" key="9">
    <source>
        <dbReference type="ARBA" id="ARBA00023136"/>
    </source>
</evidence>
<comment type="caution">
    <text evidence="13">The sequence shown here is derived from an EMBL/GenBank/DDBJ whole genome shotgun (WGS) entry which is preliminary data.</text>
</comment>
<evidence type="ECO:0000313" key="14">
    <source>
        <dbReference type="Proteomes" id="UP001165565"/>
    </source>
</evidence>
<gene>
    <name evidence="12" type="primary">ctaA</name>
    <name evidence="13" type="ORF">NEE01_22695</name>
</gene>
<dbReference type="GO" id="GO:0016653">
    <property type="term" value="F:oxidoreductase activity, acting on NAD(P)H, heme protein as acceptor"/>
    <property type="evidence" value="ECO:0007669"/>
    <property type="project" value="TreeGrafter"/>
</dbReference>
<protein>
    <recommendedName>
        <fullName evidence="12">Heme A synthase</fullName>
        <shortName evidence="12">HAS</shortName>
        <ecNumber evidence="12">1.17.99.9</ecNumber>
    </recommendedName>
    <alternativeName>
        <fullName evidence="12">Cytochrome aa3-controlling protein</fullName>
    </alternativeName>
</protein>
<name>A0AA41ZCP1_9SPHN</name>
<comment type="function">
    <text evidence="12">Catalyzes the conversion of heme O to heme A by two successive hydroxylations of the methyl group at C8. The first hydroxylation forms heme I, the second hydroxylation results in an unstable dihydroxymethyl group, which spontaneously dehydrates, resulting in the formyl group of heme A.</text>
</comment>
<evidence type="ECO:0000256" key="3">
    <source>
        <dbReference type="ARBA" id="ARBA00022692"/>
    </source>
</evidence>
<evidence type="ECO:0000256" key="5">
    <source>
        <dbReference type="ARBA" id="ARBA00022989"/>
    </source>
</evidence>
<comment type="catalytic activity">
    <reaction evidence="11">
        <text>Fe(II)-heme o + 2 A + H2O = Fe(II)-heme a + 2 AH2</text>
        <dbReference type="Rhea" id="RHEA:63388"/>
        <dbReference type="ChEBI" id="CHEBI:13193"/>
        <dbReference type="ChEBI" id="CHEBI:15377"/>
        <dbReference type="ChEBI" id="CHEBI:17499"/>
        <dbReference type="ChEBI" id="CHEBI:60530"/>
        <dbReference type="ChEBI" id="CHEBI:61715"/>
        <dbReference type="EC" id="1.17.99.9"/>
    </reaction>
    <physiologicalReaction direction="left-to-right" evidence="11">
        <dbReference type="Rhea" id="RHEA:63389"/>
    </physiologicalReaction>
</comment>
<evidence type="ECO:0000256" key="8">
    <source>
        <dbReference type="ARBA" id="ARBA00023133"/>
    </source>
</evidence>
<dbReference type="GO" id="GO:0120547">
    <property type="term" value="F:heme A synthase activity"/>
    <property type="evidence" value="ECO:0007669"/>
    <property type="project" value="UniProtKB-EC"/>
</dbReference>
<dbReference type="HAMAP" id="MF_01665">
    <property type="entry name" value="HemeA_synth_type2"/>
    <property type="match status" value="1"/>
</dbReference>
<dbReference type="AlphaFoldDB" id="A0AA41ZCP1"/>
<feature type="binding site" description="axial binding residue" evidence="12">
    <location>
        <position position="319"/>
    </location>
    <ligand>
        <name>heme</name>
        <dbReference type="ChEBI" id="CHEBI:30413"/>
    </ligand>
    <ligandPart>
        <name>Fe</name>
        <dbReference type="ChEBI" id="CHEBI:18248"/>
    </ligandPart>
</feature>
<keyword evidence="12" id="KW-1003">Cell membrane</keyword>
<dbReference type="GO" id="GO:0006784">
    <property type="term" value="P:heme A biosynthetic process"/>
    <property type="evidence" value="ECO:0007669"/>
    <property type="project" value="UniProtKB-UniRule"/>
</dbReference>
<dbReference type="InterPro" id="IPR003780">
    <property type="entry name" value="COX15/CtaA_fam"/>
</dbReference>
<evidence type="ECO:0000256" key="10">
    <source>
        <dbReference type="ARBA" id="ARBA00044501"/>
    </source>
</evidence>
<comment type="subunit">
    <text evidence="12">Interacts with CtaB.</text>
</comment>
<evidence type="ECO:0000256" key="6">
    <source>
        <dbReference type="ARBA" id="ARBA00023002"/>
    </source>
</evidence>
<feature type="transmembrane region" description="Helical" evidence="12">
    <location>
        <begin position="205"/>
        <end position="231"/>
    </location>
</feature>
<feature type="transmembrane region" description="Helical" evidence="12">
    <location>
        <begin position="132"/>
        <end position="150"/>
    </location>
</feature>
<feature type="transmembrane region" description="Helical" evidence="12">
    <location>
        <begin position="265"/>
        <end position="284"/>
    </location>
</feature>
<evidence type="ECO:0000256" key="11">
    <source>
        <dbReference type="ARBA" id="ARBA00048044"/>
    </source>
</evidence>
<comment type="subcellular location">
    <subcellularLocation>
        <location evidence="12">Cell membrane</location>
        <topology evidence="12">Multi-pass membrane protein</topology>
    </subcellularLocation>
    <subcellularLocation>
        <location evidence="2">Membrane</location>
        <topology evidence="2">Multi-pass membrane protein</topology>
    </subcellularLocation>
</comment>
<dbReference type="InterPro" id="IPR023754">
    <property type="entry name" value="HemeA_Synthase_type2"/>
</dbReference>
<evidence type="ECO:0000256" key="4">
    <source>
        <dbReference type="ARBA" id="ARBA00022723"/>
    </source>
</evidence>
<evidence type="ECO:0000256" key="2">
    <source>
        <dbReference type="ARBA" id="ARBA00004141"/>
    </source>
</evidence>
<keyword evidence="8 12" id="KW-0350">Heme biosynthesis</keyword>
<keyword evidence="6 12" id="KW-0560">Oxidoreductase</keyword>
<feature type="binding site" description="axial binding residue" evidence="12">
    <location>
        <position position="266"/>
    </location>
    <ligand>
        <name>heme</name>
        <dbReference type="ChEBI" id="CHEBI:30413"/>
    </ligand>
    <ligandPart>
        <name>Fe</name>
        <dbReference type="ChEBI" id="CHEBI:18248"/>
    </ligandPart>
</feature>
<feature type="transmembrane region" description="Helical" evidence="12">
    <location>
        <begin position="162"/>
        <end position="184"/>
    </location>
</feature>
<organism evidence="13 14">
    <name type="scientific">Sphingomonas lycopersici</name>
    <dbReference type="NCBI Taxonomy" id="2951807"/>
    <lineage>
        <taxon>Bacteria</taxon>
        <taxon>Pseudomonadati</taxon>
        <taxon>Pseudomonadota</taxon>
        <taxon>Alphaproteobacteria</taxon>
        <taxon>Sphingomonadales</taxon>
        <taxon>Sphingomonadaceae</taxon>
        <taxon>Sphingomonas</taxon>
    </lineage>
</organism>
<keyword evidence="5 12" id="KW-1133">Transmembrane helix</keyword>
<feature type="transmembrane region" description="Helical" evidence="12">
    <location>
        <begin position="291"/>
        <end position="315"/>
    </location>
</feature>